<sequence length="1465" mass="152496">MDTSGSNLQVKYSFASGATGNTPMGTLTPIGTKMYGVTQSGGANSAGVIFSFDTTTSTYTKLYDFNATNGSLPVEGLCAGYSNGKLYGITSAGGANGKGVIYSFDPSSGTYAKLYDMATATGASSNGTLTLYNNKFYGLTLSGGTGGQGVLFCFDPATNAYTVIRNYSSASGFGLQAAGRMIVANGILYGVSAGGDNGLGQLFSYNDAGSVYTNLFAFTGSQYEPLGIVLYNNVLYGVTYEGGAEFYGGVFSFDPATSAYHEIMSFTVASGGSSLGNIMVCNNKLMGIGATSIYQVTPNGTYTDVQDFTASTPPLAVSSFYGTLLLASSPALPPKLWGMTSNGGTGGSGAIFSMDTSGSNLQVKYSFIGAAGNTPMGTLTAVGTKLYGVTQSGGVNSDGVIFSFDTATGTYTKLYDFNATNGTYPIEGLCAGYSNGKLYGITSAGGANGKGVIYSFDPSSGTYAKLYDMATATGASSNGTLTLYNNKLYGLTLSGGTSGQGVLFCFDPATNAYTVIRNYSSASAVGLQAAGRMVVANGILYGVSAGGDNGLGQLFSYNDAGSVYTNLFAFTGSQYEPLGIVLYNNVLYGVTYEGGAEFYGGVFSFDPATSAYHEIMSFTVASGGSSLGNIMVCNNKLMGIGSMSIYQVTPNGTFTDVQDFTASTPPLGVTTFYGTLLLQSGGAAAQPTMGQTIYATTIKTVKTYGDASFTLGDTASSGLPVTYTSSDRTVATVTGSTIKIVGAGTCVITVSQTGNSTYFPAPDVTDTLIVNKAPLLITADNKTVNQQLPLPVLTAHYVGFVNGDTASSLVTLPVLSTASTSSPQGNYPITISGAASPNYDISYANGVLTIIGQLQVLQLIDSASRTYGDPDFQMVSSNSGLPVTYSIDSSDIAVVSATDTTQIHITGAGTTRVIARQTGNTTWGVVYDTLTLTINKAPLTITANDTSSIYGQPIPPFTATYSGLVYGETVPAIFTVPPVLIATNPETPPYPGIYQIQIGNAVARNYALTYINGIFTVSASGDSINVYCSSPHQLAANVMSAKARKATFALYSLDGRQVLTADVSLSSGLNYLSFPANLASGIYIARLKGEDMKLSQKVMVNKKYLVGLLLGVLSINGACLYAQQGEVNIATSAVPFLSISPDAKAGGMGDAGIATAADERSVFYNRAQLPFAEEKNNAGITYTPWMHDVANDVYLLSASGYHRIGDRQAISAGIRYFNVGQLAVKDFSGNNVFSTNPYELSVDLGYSRKLSQKLALAVALRYISSHLVSGSVNGNTYQAGNAVAGDVSLSYNAVDTTSGGFSVGLVVSNLGSKISYTSNADQKNFLPANLGLGFGYTSIWEEVNSLTIGVDINHLLVPLMPGDVQGLKDYYNQGVMEAWGKSFNNHQYTAGIGAEYAYRHRFLLRVGYKGSLSQNTGVAAGITAGCGVHLDSRYDIDLSYFSATGSSTTQSPLNNALRLGFNMAF</sequence>
<reference evidence="1" key="1">
    <citation type="submission" date="2021-03" db="EMBL/GenBank/DDBJ databases">
        <title>Evolutionary priming and transition to the ectomycorrhizal habit in an iconic lineage of mushroom-forming fungi: is preadaptation a requirement?</title>
        <authorList>
            <consortium name="DOE Joint Genome Institute"/>
            <person name="Looney B.P."/>
            <person name="Miyauchi S."/>
            <person name="Morin E."/>
            <person name="Drula E."/>
            <person name="Courty P.E."/>
            <person name="Chicoki N."/>
            <person name="Fauchery L."/>
            <person name="Kohler A."/>
            <person name="Kuo A."/>
            <person name="LaButti K."/>
            <person name="Pangilinan J."/>
            <person name="Lipzen A."/>
            <person name="Riley R."/>
            <person name="Andreopoulos W."/>
            <person name="He G."/>
            <person name="Johnson J."/>
            <person name="Barry K.W."/>
            <person name="Grigoriev I.V."/>
            <person name="Nagy L."/>
            <person name="Hibbett D."/>
            <person name="Henrissat B."/>
            <person name="Matheny P.B."/>
            <person name="Labbe J."/>
            <person name="Martin A.F."/>
        </authorList>
    </citation>
    <scope>NUCLEOTIDE SEQUENCE</scope>
    <source>
        <strain evidence="1">BPL698</strain>
    </source>
</reference>
<protein>
    <submittedName>
        <fullName evidence="1">Uncharacterized protein</fullName>
    </submittedName>
</protein>
<organism evidence="1 2">
    <name type="scientific">Russula earlei</name>
    <dbReference type="NCBI Taxonomy" id="71964"/>
    <lineage>
        <taxon>Eukaryota</taxon>
        <taxon>Fungi</taxon>
        <taxon>Dikarya</taxon>
        <taxon>Basidiomycota</taxon>
        <taxon>Agaricomycotina</taxon>
        <taxon>Agaricomycetes</taxon>
        <taxon>Russulales</taxon>
        <taxon>Russulaceae</taxon>
        <taxon>Russula</taxon>
    </lineage>
</organism>
<comment type="caution">
    <text evidence="1">The sequence shown here is derived from an EMBL/GenBank/DDBJ whole genome shotgun (WGS) entry which is preliminary data.</text>
</comment>
<name>A0ACC0TXC9_9AGAM</name>
<dbReference type="EMBL" id="JAGFNK010000331">
    <property type="protein sequence ID" value="KAI9452623.1"/>
    <property type="molecule type" value="Genomic_DNA"/>
</dbReference>
<keyword evidence="2" id="KW-1185">Reference proteome</keyword>
<evidence type="ECO:0000313" key="1">
    <source>
        <dbReference type="EMBL" id="KAI9452623.1"/>
    </source>
</evidence>
<proteinExistence type="predicted"/>
<evidence type="ECO:0000313" key="2">
    <source>
        <dbReference type="Proteomes" id="UP001207468"/>
    </source>
</evidence>
<accession>A0ACC0TXC9</accession>
<gene>
    <name evidence="1" type="ORF">F5148DRAFT_1289542</name>
</gene>
<dbReference type="Proteomes" id="UP001207468">
    <property type="component" value="Unassembled WGS sequence"/>
</dbReference>